<name>A0A2G8I777_PREIN</name>
<dbReference type="Proteomes" id="UP000230046">
    <property type="component" value="Unassembled WGS sequence"/>
</dbReference>
<proteinExistence type="predicted"/>
<dbReference type="SUPFAM" id="SSF51126">
    <property type="entry name" value="Pectin lyase-like"/>
    <property type="match status" value="1"/>
</dbReference>
<dbReference type="EMBL" id="PEKN01000002">
    <property type="protein sequence ID" value="PIK19353.1"/>
    <property type="molecule type" value="Genomic_DNA"/>
</dbReference>
<keyword evidence="1" id="KW-0732">Signal</keyword>
<accession>A0A2G8I777</accession>
<reference evidence="2 3" key="1">
    <citation type="submission" date="2017-11" db="EMBL/GenBank/DDBJ databases">
        <title>Genome sequencing of Prevotella intermedia KCOM 1653.</title>
        <authorList>
            <person name="Kook J.-K."/>
            <person name="Park S.-N."/>
            <person name="Lim Y.K."/>
        </authorList>
    </citation>
    <scope>NUCLEOTIDE SEQUENCE [LARGE SCALE GENOMIC DNA]</scope>
    <source>
        <strain evidence="2 3">KCOM 1653</strain>
    </source>
</reference>
<evidence type="ECO:0000313" key="2">
    <source>
        <dbReference type="EMBL" id="PIK19353.1"/>
    </source>
</evidence>
<dbReference type="InterPro" id="IPR011050">
    <property type="entry name" value="Pectin_lyase_fold/virulence"/>
</dbReference>
<organism evidence="2 3">
    <name type="scientific">Prevotella intermedia</name>
    <dbReference type="NCBI Taxonomy" id="28131"/>
    <lineage>
        <taxon>Bacteria</taxon>
        <taxon>Pseudomonadati</taxon>
        <taxon>Bacteroidota</taxon>
        <taxon>Bacteroidia</taxon>
        <taxon>Bacteroidales</taxon>
        <taxon>Prevotellaceae</taxon>
        <taxon>Prevotella</taxon>
    </lineage>
</organism>
<protein>
    <submittedName>
        <fullName evidence="2">Peptidase M26</fullName>
    </submittedName>
</protein>
<dbReference type="RefSeq" id="WP_099836730.1">
    <property type="nucleotide sequence ID" value="NZ_PEKN01000002.1"/>
</dbReference>
<dbReference type="Gene3D" id="2.160.20.110">
    <property type="match status" value="3"/>
</dbReference>
<comment type="caution">
    <text evidence="2">The sequence shown here is derived from an EMBL/GenBank/DDBJ whole genome shotgun (WGS) entry which is preliminary data.</text>
</comment>
<feature type="signal peptide" evidence="1">
    <location>
        <begin position="1"/>
        <end position="25"/>
    </location>
</feature>
<sequence>MKTKNLIERLSLFLLALVLTMPTWAQGGNGTEVVSIGSKAEWKAFCQRVNNNGEPFLNAKLTRDVDLGEEIVMVGSVSYPYSGTFDGNGHTLKFNWNAGKDNQIAPFWYVKDATIKNLRTQGKITSKGYGLSGMVYIALGTTTITGCISDVDITGGDGGWDDSRAAGMVQAVADGASVQITDCLVKGSITDNADEDDRTMAGFVLSNNGTYTLTRCLYVGTNNATNNGLCYTFGTEKGISATFTDCYYLNTCGKVQGDKITEAQLKNGYVAYKLQKGRESQVWGQTLGTDNEPQLTADAKKRVYQVKFTYNGEVKAMRYANSGKTVALPTAEELLGAGYNPKMTYTLNFGNFTATTPVTEDKSVDVTVTGTFPIATAADWKEFCALVNGGQTTLNAKLTQDVDLGTDIAMVGTAKKPYAGTFDGQGHTLKFNWDGGENDNIAPFGRVNGATIRNLRTEGSIRSNSFYLSGLIDEAYGGSNTVANCVSAVNITSSYTSNRCGAGGLISYIYSGANVAISDCLVKGSINATTEKGQKGMGGFVYSQNGTCTLTRCLYAGTNNADNSNNNCYTFAPTNTSGATTTLNNCYYLNTCGKAQGEPVTKAQLESGYMAHLLQGTREETVWGQVLGTDTIPQPTAEAAKQVYEVKFTYNGEVKATRYANRGGNVGTLPTPQEILGTAYNAANSYRLVFAEGFYAEYPIYADRTVAVDVIVNNMCEIATKEDWKKFGDFVRSGEGNLNARLTADIDLGGDILKIGSESTGYSGTFDGQGHTITVDWNGNGGGYFALFPFVTDATIKNLRVTGKMTTDVPMGVFSYLAGGTTTYEHCVSDVRITSGDENSSYSAAGMVRAAYNEGKITFKDCIVAGDLNGTTDNSKQNMGGFVCSQADDATCTFDNCLYTGTNNSKGGYAFAPNPTLNNCYYLNPCGKAQGERIVEKQLASGEVAYKLQGDRTDSCHWAQVLGEWPGLYRETDKAKPNYVYYNKENNGWTCDDFRLTDGQSLPIGLDFTATKATYDRTLAAGKATLCLPYELPVQGFKAYTLADRQESRTAVHFKEVNGTLGAYRPYLLVADGTPQLGGENLQVKADRSSIVLSAGNYYFKGAVHDVVNWWLTSDHAYILQADGLFHKVTSNNPSVTVPAYRAYISYNSHEGAKPLSIVFDGETTGIYGTTDGATDGAADGAVYNLQGQRVADRLDDSVRRQIPTGVYIVNGRKVIVK</sequence>
<evidence type="ECO:0000256" key="1">
    <source>
        <dbReference type="SAM" id="SignalP"/>
    </source>
</evidence>
<feature type="chain" id="PRO_5013681336" evidence="1">
    <location>
        <begin position="26"/>
        <end position="1218"/>
    </location>
</feature>
<gene>
    <name evidence="2" type="ORF">CTI18_10415</name>
</gene>
<dbReference type="AlphaFoldDB" id="A0A2G8I777"/>
<evidence type="ECO:0000313" key="3">
    <source>
        <dbReference type="Proteomes" id="UP000230046"/>
    </source>
</evidence>